<name>A0A1M6WEI3_SELRU</name>
<feature type="compositionally biased region" description="Low complexity" evidence="1">
    <location>
        <begin position="164"/>
        <end position="187"/>
    </location>
</feature>
<keyword evidence="2" id="KW-0812">Transmembrane</keyword>
<sequence length="443" mass="48506">MTFILITGSIMTISIFLIYRLCHFFDIEMKWTSLVLCAVMAFIVNGMAITMSPFLDKGHYLRLGILVVTAAAVVTIFNERMLRREEVVANGCTLLHTEALPIEDQPEPPAEDTVFEARRKKTETADATAVTPPAKKEPVTEQAIAKEERPVEAKPKAADKPSAKAKPVPADDAQTAIAEAQQAAQEMARQEAEAKAKKAEAEAEAMAKAKAEKAAKEKAAQKKRQEAARKKAEAKAKAEAEAKAKAEAEAKAKAEAEAKAKAEAEAKAKAEAEAKAKAKAEAEAKAAAKKARREQEQAKKRQAHEQKLKQELSSMDSLDAILDFAYETKDAQPKDAIFAYHEAIDRYSDDDYTPFLVIELGNLYKEQANYSGAIATYKQALKMPIIAQNDAMCQEFTKNIHYLGTVQDILAKHAALSTPFPQIPGNIMQEIEDEFQAHSGSAK</sequence>
<feature type="region of interest" description="Disordered" evidence="1">
    <location>
        <begin position="122"/>
        <end position="239"/>
    </location>
</feature>
<accession>A0A1M6WEI3</accession>
<dbReference type="InterPro" id="IPR011990">
    <property type="entry name" value="TPR-like_helical_dom_sf"/>
</dbReference>
<dbReference type="GO" id="GO:0043213">
    <property type="term" value="P:bacteriocin transport"/>
    <property type="evidence" value="ECO:0007669"/>
    <property type="project" value="InterPro"/>
</dbReference>
<dbReference type="AlphaFoldDB" id="A0A1M6WEI3"/>
<dbReference type="EMBL" id="FRBC01000024">
    <property type="protein sequence ID" value="SHK92097.1"/>
    <property type="molecule type" value="Genomic_DNA"/>
</dbReference>
<evidence type="ECO:0000313" key="3">
    <source>
        <dbReference type="EMBL" id="SHK92097.1"/>
    </source>
</evidence>
<dbReference type="RefSeq" id="WP_073091539.1">
    <property type="nucleotide sequence ID" value="NZ_FRBC01000024.1"/>
</dbReference>
<evidence type="ECO:0000313" key="4">
    <source>
        <dbReference type="Proteomes" id="UP000184263"/>
    </source>
</evidence>
<dbReference type="GO" id="GO:0019534">
    <property type="term" value="F:toxin transmembrane transporter activity"/>
    <property type="evidence" value="ECO:0007669"/>
    <property type="project" value="InterPro"/>
</dbReference>
<dbReference type="Proteomes" id="UP000184263">
    <property type="component" value="Unassembled WGS sequence"/>
</dbReference>
<dbReference type="Gene3D" id="1.25.40.10">
    <property type="entry name" value="Tetratricopeptide repeat domain"/>
    <property type="match status" value="1"/>
</dbReference>
<evidence type="ECO:0000256" key="1">
    <source>
        <dbReference type="SAM" id="MobiDB-lite"/>
    </source>
</evidence>
<dbReference type="NCBIfam" id="TIGR02794">
    <property type="entry name" value="tolA_full"/>
    <property type="match status" value="1"/>
</dbReference>
<evidence type="ECO:0000256" key="2">
    <source>
        <dbReference type="SAM" id="Phobius"/>
    </source>
</evidence>
<feature type="transmembrane region" description="Helical" evidence="2">
    <location>
        <begin position="6"/>
        <end position="22"/>
    </location>
</feature>
<gene>
    <name evidence="3" type="ORF">SAMN05216582_12429</name>
</gene>
<feature type="transmembrane region" description="Helical" evidence="2">
    <location>
        <begin position="34"/>
        <end position="54"/>
    </location>
</feature>
<protein>
    <submittedName>
        <fullName evidence="3">Colicin import membrane protein</fullName>
    </submittedName>
</protein>
<dbReference type="SUPFAM" id="SSF48452">
    <property type="entry name" value="TPR-like"/>
    <property type="match status" value="1"/>
</dbReference>
<feature type="compositionally biased region" description="Basic and acidic residues" evidence="1">
    <location>
        <begin position="293"/>
        <end position="310"/>
    </location>
</feature>
<reference evidence="3 4" key="1">
    <citation type="submission" date="2016-11" db="EMBL/GenBank/DDBJ databases">
        <authorList>
            <person name="Jaros S."/>
            <person name="Januszkiewicz K."/>
            <person name="Wedrychowicz H."/>
        </authorList>
    </citation>
    <scope>NUCLEOTIDE SEQUENCE [LARGE SCALE GENOMIC DNA]</scope>
    <source>
        <strain evidence="3 4">HD4</strain>
    </source>
</reference>
<feature type="compositionally biased region" description="Basic and acidic residues" evidence="1">
    <location>
        <begin position="188"/>
        <end position="239"/>
    </location>
</feature>
<feature type="region of interest" description="Disordered" evidence="1">
    <location>
        <begin position="281"/>
        <end position="310"/>
    </location>
</feature>
<dbReference type="GO" id="GO:0016020">
    <property type="term" value="C:membrane"/>
    <property type="evidence" value="ECO:0007669"/>
    <property type="project" value="InterPro"/>
</dbReference>
<keyword evidence="2" id="KW-1133">Transmembrane helix</keyword>
<dbReference type="InterPro" id="IPR014161">
    <property type="entry name" value="Tol-Pal_TolA"/>
</dbReference>
<organism evidence="3 4">
    <name type="scientific">Selenomonas ruminantium</name>
    <dbReference type="NCBI Taxonomy" id="971"/>
    <lineage>
        <taxon>Bacteria</taxon>
        <taxon>Bacillati</taxon>
        <taxon>Bacillota</taxon>
        <taxon>Negativicutes</taxon>
        <taxon>Selenomonadales</taxon>
        <taxon>Selenomonadaceae</taxon>
        <taxon>Selenomonas</taxon>
    </lineage>
</organism>
<feature type="transmembrane region" description="Helical" evidence="2">
    <location>
        <begin position="60"/>
        <end position="77"/>
    </location>
</feature>
<proteinExistence type="predicted"/>
<feature type="compositionally biased region" description="Basic and acidic residues" evidence="1">
    <location>
        <begin position="134"/>
        <end position="162"/>
    </location>
</feature>
<keyword evidence="2" id="KW-0472">Membrane</keyword>